<dbReference type="Pfam" id="PF00903">
    <property type="entry name" value="Glyoxalase"/>
    <property type="match status" value="2"/>
</dbReference>
<dbReference type="CDD" id="cd07247">
    <property type="entry name" value="SgaA_N_like"/>
    <property type="match status" value="2"/>
</dbReference>
<dbReference type="InterPro" id="IPR052164">
    <property type="entry name" value="Anthracycline_SecMetBiosynth"/>
</dbReference>
<feature type="domain" description="VOC" evidence="1">
    <location>
        <begin position="11"/>
        <end position="136"/>
    </location>
</feature>
<comment type="caution">
    <text evidence="2">The sequence shown here is derived from an EMBL/GenBank/DDBJ whole genome shotgun (WGS) entry which is preliminary data.</text>
</comment>
<keyword evidence="3" id="KW-1185">Reference proteome</keyword>
<dbReference type="Proteomes" id="UP001139516">
    <property type="component" value="Unassembled WGS sequence"/>
</dbReference>
<protein>
    <submittedName>
        <fullName evidence="2">VOC family protein</fullName>
    </submittedName>
</protein>
<proteinExistence type="predicted"/>
<sequence>MSDPQDRPSGRFVWYELMTTDAAAAEAFYRAVIGWEASPAGQPDKPYTLFRVPGAPGEGEAGAEAAGLLTLPEEARARGARPGWVGYVAVDDVDGCAARVTAAGGQIRHPPTDIPGVGRFAVAADPQGAVFVLFATTREPPPPRAPGAPGHVSWRELVTSDREAGFAFYAGLFGWTKDRAIPMGLFGSYQLFAAEGEVLGGMMTRPPMVPASFWIYYIQVDGLAEAVARLRAAGGMVVNGPHQVPGGTWVVQALDPQGALFALVSARA</sequence>
<dbReference type="InterPro" id="IPR004360">
    <property type="entry name" value="Glyas_Fos-R_dOase_dom"/>
</dbReference>
<evidence type="ECO:0000313" key="3">
    <source>
        <dbReference type="Proteomes" id="UP001139516"/>
    </source>
</evidence>
<dbReference type="PANTHER" id="PTHR33993:SF14">
    <property type="entry name" value="GB|AAF24581.1"/>
    <property type="match status" value="1"/>
</dbReference>
<name>A0A9X1Y938_9PROT</name>
<dbReference type="RefSeq" id="WP_248668510.1">
    <property type="nucleotide sequence ID" value="NZ_JALPRX010000082.1"/>
</dbReference>
<dbReference type="InterPro" id="IPR029068">
    <property type="entry name" value="Glyas_Bleomycin-R_OHBP_Dase"/>
</dbReference>
<reference evidence="2" key="1">
    <citation type="submission" date="2022-04" db="EMBL/GenBank/DDBJ databases">
        <title>Roseomonas acroporae sp. nov., isolated from coral Acropora digitifera.</title>
        <authorList>
            <person name="Sun H."/>
        </authorList>
    </citation>
    <scope>NUCLEOTIDE SEQUENCE</scope>
    <source>
        <strain evidence="2">NAR14</strain>
    </source>
</reference>
<accession>A0A9X1Y938</accession>
<evidence type="ECO:0000259" key="1">
    <source>
        <dbReference type="PROSITE" id="PS51819"/>
    </source>
</evidence>
<dbReference type="SUPFAM" id="SSF54593">
    <property type="entry name" value="Glyoxalase/Bleomycin resistance protein/Dihydroxybiphenyl dioxygenase"/>
    <property type="match status" value="2"/>
</dbReference>
<dbReference type="Gene3D" id="3.10.180.10">
    <property type="entry name" value="2,3-Dihydroxybiphenyl 1,2-Dioxygenase, domain 1"/>
    <property type="match status" value="2"/>
</dbReference>
<dbReference type="PANTHER" id="PTHR33993">
    <property type="entry name" value="GLYOXALASE-RELATED"/>
    <property type="match status" value="1"/>
</dbReference>
<gene>
    <name evidence="2" type="ORF">M0638_18625</name>
</gene>
<dbReference type="PROSITE" id="PS51819">
    <property type="entry name" value="VOC"/>
    <property type="match status" value="2"/>
</dbReference>
<dbReference type="InterPro" id="IPR037523">
    <property type="entry name" value="VOC_core"/>
</dbReference>
<evidence type="ECO:0000313" key="2">
    <source>
        <dbReference type="EMBL" id="MCK8786394.1"/>
    </source>
</evidence>
<dbReference type="EMBL" id="JALPRX010000082">
    <property type="protein sequence ID" value="MCK8786394.1"/>
    <property type="molecule type" value="Genomic_DNA"/>
</dbReference>
<organism evidence="2 3">
    <name type="scientific">Roseomonas acroporae</name>
    <dbReference type="NCBI Taxonomy" id="2937791"/>
    <lineage>
        <taxon>Bacteria</taxon>
        <taxon>Pseudomonadati</taxon>
        <taxon>Pseudomonadota</taxon>
        <taxon>Alphaproteobacteria</taxon>
        <taxon>Acetobacterales</taxon>
        <taxon>Roseomonadaceae</taxon>
        <taxon>Roseomonas</taxon>
    </lineage>
</organism>
<feature type="domain" description="VOC" evidence="1">
    <location>
        <begin position="148"/>
        <end position="266"/>
    </location>
</feature>
<dbReference type="AlphaFoldDB" id="A0A9X1Y938"/>